<accession>A0ABQ5QWY2</accession>
<dbReference type="Proteomes" id="UP001144280">
    <property type="component" value="Unassembled WGS sequence"/>
</dbReference>
<keyword evidence="5" id="KW-1185">Reference proteome</keyword>
<protein>
    <recommendedName>
        <fullName evidence="3">ARB-07466-like C-terminal domain-containing protein</fullName>
    </recommendedName>
</protein>
<sequence>MAHARSRVGLLAVLVAATFALVGIHAQPAGAAPNTDDEGGTATLREQLETASKGYIVAQDTLAKSKKEQQRLQTQLVQFEQDLVAKQQVIGELANVAYQRGRLGPISAMLNASTPEGFMDRASALDTLAESEDKKLRDLLDARDNANNTKLALDNQVREQQKQVQVMAARKKQAENALANSGGGASSDGPSGSGAATASQGPSGSGGCSVKDPTGTGGCITPRLLHAYKETKEAGFTRYVYCWRSGGSGEHPKGRACDWSSAASGFGKVSTGGDRDYGDRLANFYIKNASALGVLYVIWFRRIWLPSSGWKSYSGSGSPSAEHTDHVHLSVT</sequence>
<name>A0ABQ5QWY2_9ACTN</name>
<evidence type="ECO:0000256" key="2">
    <source>
        <dbReference type="SAM" id="SignalP"/>
    </source>
</evidence>
<feature type="chain" id="PRO_5046971884" description="ARB-07466-like C-terminal domain-containing protein" evidence="2">
    <location>
        <begin position="32"/>
        <end position="332"/>
    </location>
</feature>
<comment type="caution">
    <text evidence="4">The sequence shown here is derived from an EMBL/GenBank/DDBJ whole genome shotgun (WGS) entry which is preliminary data.</text>
</comment>
<reference evidence="4" key="1">
    <citation type="submission" date="2022-12" db="EMBL/GenBank/DDBJ databases">
        <title>New Phytohabitans aurantiacus sp. RD004123 nov., an actinomycete isolated from soil.</title>
        <authorList>
            <person name="Triningsih D.W."/>
            <person name="Harunari E."/>
            <person name="Igarashi Y."/>
        </authorList>
    </citation>
    <scope>NUCLEOTIDE SEQUENCE</scope>
    <source>
        <strain evidence="4">RD004123</strain>
    </source>
</reference>
<gene>
    <name evidence="4" type="ORF">Pa4123_43330</name>
</gene>
<feature type="domain" description="ARB-07466-like C-terminal" evidence="3">
    <location>
        <begin position="217"/>
        <end position="324"/>
    </location>
</feature>
<evidence type="ECO:0000313" key="5">
    <source>
        <dbReference type="Proteomes" id="UP001144280"/>
    </source>
</evidence>
<keyword evidence="2" id="KW-0732">Signal</keyword>
<feature type="signal peptide" evidence="2">
    <location>
        <begin position="1"/>
        <end position="31"/>
    </location>
</feature>
<dbReference type="InterPro" id="IPR058593">
    <property type="entry name" value="ARB_07466-like_C"/>
</dbReference>
<dbReference type="Gene3D" id="6.10.250.3150">
    <property type="match status" value="1"/>
</dbReference>
<feature type="region of interest" description="Disordered" evidence="1">
    <location>
        <begin position="168"/>
        <end position="210"/>
    </location>
</feature>
<dbReference type="EMBL" id="BSDI01000020">
    <property type="protein sequence ID" value="GLH99058.1"/>
    <property type="molecule type" value="Genomic_DNA"/>
</dbReference>
<evidence type="ECO:0000313" key="4">
    <source>
        <dbReference type="EMBL" id="GLH99058.1"/>
    </source>
</evidence>
<feature type="compositionally biased region" description="Low complexity" evidence="1">
    <location>
        <begin position="187"/>
        <end position="202"/>
    </location>
</feature>
<dbReference type="Pfam" id="PF26571">
    <property type="entry name" value="VldE"/>
    <property type="match status" value="1"/>
</dbReference>
<evidence type="ECO:0000259" key="3">
    <source>
        <dbReference type="Pfam" id="PF26571"/>
    </source>
</evidence>
<proteinExistence type="predicted"/>
<dbReference type="RefSeq" id="WP_281898428.1">
    <property type="nucleotide sequence ID" value="NZ_BSDI01000020.1"/>
</dbReference>
<evidence type="ECO:0000256" key="1">
    <source>
        <dbReference type="SAM" id="MobiDB-lite"/>
    </source>
</evidence>
<organism evidence="4 5">
    <name type="scientific">Phytohabitans aurantiacus</name>
    <dbReference type="NCBI Taxonomy" id="3016789"/>
    <lineage>
        <taxon>Bacteria</taxon>
        <taxon>Bacillati</taxon>
        <taxon>Actinomycetota</taxon>
        <taxon>Actinomycetes</taxon>
        <taxon>Micromonosporales</taxon>
        <taxon>Micromonosporaceae</taxon>
    </lineage>
</organism>